<reference evidence="14" key="1">
    <citation type="submission" date="2013-12" db="EMBL/GenBank/DDBJ databases">
        <authorList>
            <person name="Aslett M."/>
        </authorList>
    </citation>
    <scope>NUCLEOTIDE SEQUENCE [LARGE SCALE GENOMIC DNA]</scope>
    <source>
        <strain evidence="14">Lindley</strain>
    </source>
</reference>
<dbReference type="Proteomes" id="UP000050741">
    <property type="component" value="Unassembled WGS sequence"/>
</dbReference>
<reference evidence="15" key="3">
    <citation type="submission" date="2016-06" db="UniProtKB">
        <authorList>
            <consortium name="WormBaseParasite"/>
        </authorList>
    </citation>
    <scope>IDENTIFICATION</scope>
</reference>
<name>A0A183CKP3_GLOPA</name>
<dbReference type="Gene3D" id="3.60.15.10">
    <property type="entry name" value="Ribonuclease Z/Hydroxyacylglutathione hydrolase-like"/>
    <property type="match status" value="2"/>
</dbReference>
<sequence>MKFPTIAFASPFSKKICAIHQSSTRNLCVHYSLPTFSVQRLAKEQTRPCSSAVQNELSEKLKKSQEELEKYKPDSTKYRLIKLRIANLQEEIFRIGTARLEEPKDSVNISSMMLAPHLVTLEVISNGTTHLRPSLVLRTPTRCYLFNCPEGTSRFIHTFRIRPNTISDFFATKAHWDNTGGIASMLLEKFNPNESVRLHGPKRVKSYLEGQRPFMDVDFGHINYPVCCEEMTYEREQFEDSTLHVRYIPLVAPSLSPSPPNSPSSTARGVERGNKTMAGNVVDVAFLVKLKGASPSIDPFKLIALKIPKGPHIAQLKAGTPITLADGRVIQPSDVYSDKMVNEPPPDLLFVEVDSLDKLNSIHANELLKDFMGDDQRLRQLRYIVHFTRPTLFNSVQYRVWMRSFGTKCRHLVLNGTGPPMTMNDGVYKSQENLHTIFPQAYPEIYPAPEHYEGKVFTHNDVCDDLLADQPSTADGMGPIFLGSLFQRFPLRGVLPKFGTDDPNVLKLDYTVKELDYRLENLPGLAPKLADPTSTMMIDCGDGTYGQLRTLFGPEQCAKLLASLHVIFITHSHLDHTNGLFTMVQERCRAFTELALSYFDA</sequence>
<evidence type="ECO:0000256" key="4">
    <source>
        <dbReference type="ARBA" id="ARBA00012477"/>
    </source>
</evidence>
<keyword evidence="9" id="KW-0378">Hydrolase</keyword>
<reference evidence="14" key="2">
    <citation type="submission" date="2014-05" db="EMBL/GenBank/DDBJ databases">
        <title>The genome and life-stage specific transcriptomes of Globodera pallida elucidate key aspects of plant parasitism by a cyst nematode.</title>
        <authorList>
            <person name="Cotton J.A."/>
            <person name="Lilley C.J."/>
            <person name="Jones L.M."/>
            <person name="Kikuchi T."/>
            <person name="Reid A.J."/>
            <person name="Thorpe P."/>
            <person name="Tsai I.J."/>
            <person name="Beasley H."/>
            <person name="Blok V."/>
            <person name="Cock P.J.A."/>
            <person name="Van den Akker S.E."/>
            <person name="Holroyd N."/>
            <person name="Hunt M."/>
            <person name="Mantelin S."/>
            <person name="Naghra H."/>
            <person name="Pain A."/>
            <person name="Palomares-Rius J.E."/>
            <person name="Zarowiecki M."/>
            <person name="Berriman M."/>
            <person name="Jones J.T."/>
            <person name="Urwin P.E."/>
        </authorList>
    </citation>
    <scope>NUCLEOTIDE SEQUENCE [LARGE SCALE GENOMIC DNA]</scope>
    <source>
        <strain evidence="14">Lindley</strain>
    </source>
</reference>
<comment type="similarity">
    <text evidence="3">Belongs to the RNase Z family.</text>
</comment>
<evidence type="ECO:0000256" key="3">
    <source>
        <dbReference type="ARBA" id="ARBA00007823"/>
    </source>
</evidence>
<dbReference type="EC" id="3.1.26.11" evidence="4"/>
<keyword evidence="8" id="KW-0255">Endonuclease</keyword>
<evidence type="ECO:0000256" key="1">
    <source>
        <dbReference type="ARBA" id="ARBA00000402"/>
    </source>
</evidence>
<proteinExistence type="inferred from homology"/>
<feature type="domain" description="Metallo-beta-lactamase" evidence="12">
    <location>
        <begin position="537"/>
        <end position="587"/>
    </location>
</feature>
<keyword evidence="14" id="KW-1185">Reference proteome</keyword>
<evidence type="ECO:0000259" key="12">
    <source>
        <dbReference type="Pfam" id="PF12706"/>
    </source>
</evidence>
<dbReference type="PANTHER" id="PTHR12553">
    <property type="entry name" value="ZINC PHOSPHODIESTERASE ELAC PROTEIN 2"/>
    <property type="match status" value="1"/>
</dbReference>
<evidence type="ECO:0000259" key="13">
    <source>
        <dbReference type="Pfam" id="PF13691"/>
    </source>
</evidence>
<keyword evidence="7" id="KW-0479">Metal-binding</keyword>
<evidence type="ECO:0000256" key="10">
    <source>
        <dbReference type="ARBA" id="ARBA00022833"/>
    </source>
</evidence>
<comment type="cofactor">
    <cofactor evidence="2">
        <name>Zn(2+)</name>
        <dbReference type="ChEBI" id="CHEBI:29105"/>
    </cofactor>
</comment>
<evidence type="ECO:0000256" key="6">
    <source>
        <dbReference type="ARBA" id="ARBA00022722"/>
    </source>
</evidence>
<dbReference type="InterPro" id="IPR036866">
    <property type="entry name" value="RibonucZ/Hydroxyglut_hydro"/>
</dbReference>
<protein>
    <recommendedName>
        <fullName evidence="4">ribonuclease Z</fullName>
        <ecNumber evidence="4">3.1.26.11</ecNumber>
    </recommendedName>
</protein>
<dbReference type="AlphaFoldDB" id="A0A183CKP3"/>
<dbReference type="Pfam" id="PF13691">
    <property type="entry name" value="Lactamase_B_4"/>
    <property type="match status" value="1"/>
</dbReference>
<feature type="region of interest" description="Disordered" evidence="11">
    <location>
        <begin position="254"/>
        <end position="273"/>
    </location>
</feature>
<dbReference type="Pfam" id="PF12706">
    <property type="entry name" value="Lactamase_B_2"/>
    <property type="match status" value="1"/>
</dbReference>
<evidence type="ECO:0000256" key="9">
    <source>
        <dbReference type="ARBA" id="ARBA00022801"/>
    </source>
</evidence>
<keyword evidence="5" id="KW-0819">tRNA processing</keyword>
<evidence type="ECO:0000313" key="14">
    <source>
        <dbReference type="Proteomes" id="UP000050741"/>
    </source>
</evidence>
<feature type="domain" description="tRNase Z endonuclease" evidence="13">
    <location>
        <begin position="128"/>
        <end position="181"/>
    </location>
</feature>
<organism evidence="14 15">
    <name type="scientific">Globodera pallida</name>
    <name type="common">Potato cyst nematode worm</name>
    <name type="synonym">Heterodera pallida</name>
    <dbReference type="NCBI Taxonomy" id="36090"/>
    <lineage>
        <taxon>Eukaryota</taxon>
        <taxon>Metazoa</taxon>
        <taxon>Ecdysozoa</taxon>
        <taxon>Nematoda</taxon>
        <taxon>Chromadorea</taxon>
        <taxon>Rhabditida</taxon>
        <taxon>Tylenchina</taxon>
        <taxon>Tylenchomorpha</taxon>
        <taxon>Tylenchoidea</taxon>
        <taxon>Heteroderidae</taxon>
        <taxon>Heteroderinae</taxon>
        <taxon>Globodera</taxon>
    </lineage>
</organism>
<dbReference type="PANTHER" id="PTHR12553:SF49">
    <property type="entry name" value="ZINC PHOSPHODIESTERASE ELAC PROTEIN 2"/>
    <property type="match status" value="1"/>
</dbReference>
<evidence type="ECO:0000256" key="8">
    <source>
        <dbReference type="ARBA" id="ARBA00022759"/>
    </source>
</evidence>
<dbReference type="WBParaSite" id="GPLIN_001344900">
    <property type="protein sequence ID" value="GPLIN_001344900"/>
    <property type="gene ID" value="GPLIN_001344900"/>
</dbReference>
<dbReference type="InterPro" id="IPR027794">
    <property type="entry name" value="tRNase_Z_dom"/>
</dbReference>
<keyword evidence="10" id="KW-0862">Zinc</keyword>
<dbReference type="InterPro" id="IPR047151">
    <property type="entry name" value="RNZ2-like"/>
</dbReference>
<evidence type="ECO:0000256" key="2">
    <source>
        <dbReference type="ARBA" id="ARBA00001947"/>
    </source>
</evidence>
<evidence type="ECO:0000256" key="5">
    <source>
        <dbReference type="ARBA" id="ARBA00022694"/>
    </source>
</evidence>
<comment type="catalytic activity">
    <reaction evidence="1">
        <text>Endonucleolytic cleavage of RNA, removing extra 3' nucleotides from tRNA precursor, generating 3' termini of tRNAs. A 3'-hydroxy group is left at the tRNA terminus and a 5'-phosphoryl group is left at the trailer molecule.</text>
        <dbReference type="EC" id="3.1.26.11"/>
    </reaction>
</comment>
<dbReference type="GO" id="GO:0046872">
    <property type="term" value="F:metal ion binding"/>
    <property type="evidence" value="ECO:0007669"/>
    <property type="project" value="UniProtKB-KW"/>
</dbReference>
<dbReference type="InterPro" id="IPR001279">
    <property type="entry name" value="Metallo-B-lactamas"/>
</dbReference>
<dbReference type="SUPFAM" id="SSF56281">
    <property type="entry name" value="Metallo-hydrolase/oxidoreductase"/>
    <property type="match status" value="2"/>
</dbReference>
<evidence type="ECO:0000256" key="7">
    <source>
        <dbReference type="ARBA" id="ARBA00022723"/>
    </source>
</evidence>
<evidence type="ECO:0000313" key="15">
    <source>
        <dbReference type="WBParaSite" id="GPLIN_001344900"/>
    </source>
</evidence>
<dbReference type="GO" id="GO:1990180">
    <property type="term" value="P:mitochondrial tRNA 3'-end processing"/>
    <property type="evidence" value="ECO:0007669"/>
    <property type="project" value="TreeGrafter"/>
</dbReference>
<keyword evidence="6" id="KW-0540">Nuclease</keyword>
<accession>A0A183CKP3</accession>
<dbReference type="GO" id="GO:0042781">
    <property type="term" value="F:3'-tRNA processing endoribonuclease activity"/>
    <property type="evidence" value="ECO:0007669"/>
    <property type="project" value="UniProtKB-EC"/>
</dbReference>
<evidence type="ECO:0000256" key="11">
    <source>
        <dbReference type="SAM" id="MobiDB-lite"/>
    </source>
</evidence>
<dbReference type="GO" id="GO:0005739">
    <property type="term" value="C:mitochondrion"/>
    <property type="evidence" value="ECO:0007669"/>
    <property type="project" value="TreeGrafter"/>
</dbReference>